<keyword evidence="1" id="KW-0812">Transmembrane</keyword>
<accession>A0A6B3NW62</accession>
<feature type="transmembrane region" description="Helical" evidence="1">
    <location>
        <begin position="12"/>
        <end position="35"/>
    </location>
</feature>
<keyword evidence="1" id="KW-0472">Membrane</keyword>
<accession>A0A6M0CYB0</accession>
<dbReference type="AlphaFoldDB" id="A0A6B3NW62"/>
<proteinExistence type="predicted"/>
<protein>
    <recommendedName>
        <fullName evidence="6">PH domain-containing protein</fullName>
    </recommendedName>
</protein>
<evidence type="ECO:0000313" key="5">
    <source>
        <dbReference type="Proteomes" id="UP000482634"/>
    </source>
</evidence>
<comment type="caution">
    <text evidence="3">The sequence shown here is derived from an EMBL/GenBank/DDBJ whole genome shotgun (WGS) entry which is preliminary data.</text>
</comment>
<evidence type="ECO:0000313" key="3">
    <source>
        <dbReference type="EMBL" id="NER65331.1"/>
    </source>
</evidence>
<reference evidence="4 5" key="1">
    <citation type="submission" date="2020-02" db="EMBL/GenBank/DDBJ databases">
        <title>Broccoli isolated Pseudomonas sp.</title>
        <authorList>
            <person name="Fujikawa T."/>
            <person name="Sawada H."/>
        </authorList>
    </citation>
    <scope>NUCLEOTIDE SEQUENCE [LARGE SCALE GENOMIC DNA]</scope>
    <source>
        <strain evidence="3 5">MAFF212427</strain>
        <strain evidence="2 4">MAFF212428</strain>
    </source>
</reference>
<dbReference type="RefSeq" id="WP_163947411.1">
    <property type="nucleotide sequence ID" value="NZ_JAAHBU010000259.1"/>
</dbReference>
<gene>
    <name evidence="2" type="ORF">G3435_09135</name>
    <name evidence="3" type="ORF">G3436_17500</name>
</gene>
<dbReference type="Proteomes" id="UP000482634">
    <property type="component" value="Unassembled WGS sequence"/>
</dbReference>
<evidence type="ECO:0008006" key="6">
    <source>
        <dbReference type="Google" id="ProtNLM"/>
    </source>
</evidence>
<dbReference type="EMBL" id="JAAHBU010000259">
    <property type="protein sequence ID" value="NER65331.1"/>
    <property type="molecule type" value="Genomic_DNA"/>
</dbReference>
<evidence type="ECO:0000256" key="1">
    <source>
        <dbReference type="SAM" id="Phobius"/>
    </source>
</evidence>
<name>A0A6B3NW62_9PSED</name>
<sequence>MKTDLNFKRQRTLFYVSATCAGLFGLYSIAIFNYWTSVNDVLFFGLMGLLSISGLFNILCSADVATTLSVEGDQVCYFDGKHYRVAVPVAEVTEVKVQNLLLCNRLIVDFSGSRRLARFNIDNPEAFRDYLLQAKAGAAVAA</sequence>
<dbReference type="EMBL" id="JAAHBV010000183">
    <property type="protein sequence ID" value="NER60107.1"/>
    <property type="molecule type" value="Genomic_DNA"/>
</dbReference>
<keyword evidence="1" id="KW-1133">Transmembrane helix</keyword>
<feature type="transmembrane region" description="Helical" evidence="1">
    <location>
        <begin position="41"/>
        <end position="60"/>
    </location>
</feature>
<dbReference type="Proteomes" id="UP000480410">
    <property type="component" value="Unassembled WGS sequence"/>
</dbReference>
<evidence type="ECO:0000313" key="4">
    <source>
        <dbReference type="Proteomes" id="UP000480410"/>
    </source>
</evidence>
<evidence type="ECO:0000313" key="2">
    <source>
        <dbReference type="EMBL" id="NER60107.1"/>
    </source>
</evidence>
<keyword evidence="5" id="KW-1185">Reference proteome</keyword>
<organism evidence="3 5">
    <name type="scientific">Pseudomonas brassicae</name>
    <dbReference type="NCBI Taxonomy" id="2708063"/>
    <lineage>
        <taxon>Bacteria</taxon>
        <taxon>Pseudomonadati</taxon>
        <taxon>Pseudomonadota</taxon>
        <taxon>Gammaproteobacteria</taxon>
        <taxon>Pseudomonadales</taxon>
        <taxon>Pseudomonadaceae</taxon>
        <taxon>Pseudomonas</taxon>
    </lineage>
</organism>